<dbReference type="Gene3D" id="3.40.50.12370">
    <property type="match status" value="1"/>
</dbReference>
<evidence type="ECO:0000313" key="3">
    <source>
        <dbReference type="EMBL" id="SEL78917.1"/>
    </source>
</evidence>
<sequence length="283" mass="30936">MTKIIACIDDSKMAQSVCDTAIWAAVRLQKQIMLLNTIEKDQQAGSDDLTGAIGLGARSSLLGKLTAVDEQRAKAAIAKSDKILAAALARATAAGVDNVVTKQRHGDFIEALSALEQEARLIVIGRAGQDHQSELSAIGSHIERIVRQVDNSIVIAPEHFQAPTDFMLAYDGRQVADEALQRIIDGGLLQGIRCHLVTIKNNAKDQEAKFEQAKSRLVQAGFEVVARYLDGEIYPQLIQYQQNNAIDLIVMGAFAHSKVRQFFLGSNTMRMIENCQTPLIVLK</sequence>
<dbReference type="InterPro" id="IPR006016">
    <property type="entry name" value="UspA"/>
</dbReference>
<keyword evidence="4" id="KW-1185">Reference proteome</keyword>
<reference evidence="4" key="1">
    <citation type="submission" date="2016-10" db="EMBL/GenBank/DDBJ databases">
        <authorList>
            <person name="Varghese N."/>
            <person name="Submissions S."/>
        </authorList>
    </citation>
    <scope>NUCLEOTIDE SEQUENCE [LARGE SCALE GENOMIC DNA]</scope>
    <source>
        <strain evidence="4">CGMCC 1.9127</strain>
    </source>
</reference>
<name>A0A1H7T572_9GAMM</name>
<proteinExistence type="inferred from homology"/>
<gene>
    <name evidence="3" type="ORF">SAMN05216262_12232</name>
</gene>
<dbReference type="OrthoDB" id="9804721at2"/>
<dbReference type="STRING" id="641665.GCA_002104455_02063"/>
<evidence type="ECO:0000256" key="1">
    <source>
        <dbReference type="ARBA" id="ARBA00008791"/>
    </source>
</evidence>
<dbReference type="AlphaFoldDB" id="A0A1H7T572"/>
<dbReference type="PRINTS" id="PR01438">
    <property type="entry name" value="UNVRSLSTRESS"/>
</dbReference>
<protein>
    <submittedName>
        <fullName evidence="3">Nucleotide-binding universal stress protein, UspA family</fullName>
    </submittedName>
</protein>
<dbReference type="SUPFAM" id="SSF52402">
    <property type="entry name" value="Adenine nucleotide alpha hydrolases-like"/>
    <property type="match status" value="2"/>
</dbReference>
<dbReference type="Proteomes" id="UP000199297">
    <property type="component" value="Unassembled WGS sequence"/>
</dbReference>
<feature type="domain" description="UspA" evidence="2">
    <location>
        <begin position="2"/>
        <end position="156"/>
    </location>
</feature>
<accession>A0A1H7T572</accession>
<dbReference type="InterPro" id="IPR006015">
    <property type="entry name" value="Universal_stress_UspA"/>
</dbReference>
<dbReference type="CDD" id="cd00293">
    <property type="entry name" value="USP-like"/>
    <property type="match status" value="2"/>
</dbReference>
<dbReference type="EMBL" id="FOBI01000022">
    <property type="protein sequence ID" value="SEL78917.1"/>
    <property type="molecule type" value="Genomic_DNA"/>
</dbReference>
<evidence type="ECO:0000259" key="2">
    <source>
        <dbReference type="Pfam" id="PF00582"/>
    </source>
</evidence>
<dbReference type="RefSeq" id="WP_085286008.1">
    <property type="nucleotide sequence ID" value="NZ_FOBI01000022.1"/>
</dbReference>
<organism evidence="3 4">
    <name type="scientific">Colwellia chukchiensis</name>
    <dbReference type="NCBI Taxonomy" id="641665"/>
    <lineage>
        <taxon>Bacteria</taxon>
        <taxon>Pseudomonadati</taxon>
        <taxon>Pseudomonadota</taxon>
        <taxon>Gammaproteobacteria</taxon>
        <taxon>Alteromonadales</taxon>
        <taxon>Colwelliaceae</taxon>
        <taxon>Colwellia</taxon>
    </lineage>
</organism>
<dbReference type="PANTHER" id="PTHR46268:SF6">
    <property type="entry name" value="UNIVERSAL STRESS PROTEIN UP12"/>
    <property type="match status" value="1"/>
</dbReference>
<comment type="similarity">
    <text evidence="1">Belongs to the universal stress protein A family.</text>
</comment>
<evidence type="ECO:0000313" key="4">
    <source>
        <dbReference type="Proteomes" id="UP000199297"/>
    </source>
</evidence>
<feature type="domain" description="UspA" evidence="2">
    <location>
        <begin position="206"/>
        <end position="283"/>
    </location>
</feature>
<dbReference type="PANTHER" id="PTHR46268">
    <property type="entry name" value="STRESS RESPONSE PROTEIN NHAX"/>
    <property type="match status" value="1"/>
</dbReference>
<dbReference type="Pfam" id="PF00582">
    <property type="entry name" value="Usp"/>
    <property type="match status" value="2"/>
</dbReference>